<evidence type="ECO:0000313" key="3">
    <source>
        <dbReference type="Proteomes" id="UP000005824"/>
    </source>
</evidence>
<accession>B4CU81</accession>
<comment type="caution">
    <text evidence="2">The sequence shown here is derived from an EMBL/GenBank/DDBJ whole genome shotgun (WGS) entry which is preliminary data.</text>
</comment>
<gene>
    <name evidence="2" type="ORF">CfE428DRAFT_0244</name>
</gene>
<dbReference type="Proteomes" id="UP000005824">
    <property type="component" value="Unassembled WGS sequence"/>
</dbReference>
<keyword evidence="1" id="KW-0732">Signal</keyword>
<feature type="chain" id="PRO_5002800089" description="DUF5666 domain-containing protein" evidence="1">
    <location>
        <begin position="23"/>
        <end position="177"/>
    </location>
</feature>
<dbReference type="InParanoid" id="B4CU81"/>
<dbReference type="eggNOG" id="ENOG502ZEDS">
    <property type="taxonomic scope" value="Bacteria"/>
</dbReference>
<keyword evidence="3" id="KW-1185">Reference proteome</keyword>
<reference evidence="2 3" key="1">
    <citation type="journal article" date="2011" name="J. Bacteriol.">
        <title>Genome sequence of Chthoniobacter flavus Ellin428, an aerobic heterotrophic soil bacterium.</title>
        <authorList>
            <person name="Kant R."/>
            <person name="van Passel M.W."/>
            <person name="Palva A."/>
            <person name="Lucas S."/>
            <person name="Lapidus A."/>
            <person name="Glavina Del Rio T."/>
            <person name="Dalin E."/>
            <person name="Tice H."/>
            <person name="Bruce D."/>
            <person name="Goodwin L."/>
            <person name="Pitluck S."/>
            <person name="Larimer F.W."/>
            <person name="Land M.L."/>
            <person name="Hauser L."/>
            <person name="Sangwan P."/>
            <person name="de Vos W.M."/>
            <person name="Janssen P.H."/>
            <person name="Smidt H."/>
        </authorList>
    </citation>
    <scope>NUCLEOTIDE SEQUENCE [LARGE SCALE GENOMIC DNA]</scope>
    <source>
        <strain evidence="2 3">Ellin428</strain>
    </source>
</reference>
<evidence type="ECO:0008006" key="4">
    <source>
        <dbReference type="Google" id="ProtNLM"/>
    </source>
</evidence>
<evidence type="ECO:0000313" key="2">
    <source>
        <dbReference type="EMBL" id="EDY22119.1"/>
    </source>
</evidence>
<sequence length="177" mass="19847" precursor="true">MKQLLIPGVAALTLMFTPMVHAQTVVRETTTAAVDPLEATGTVTEWGPDTMIVRERDVADPVRFGFAKTVEYVDEAGNPVTREVITPNTPVRVRYIREGDRMLVNRVIVSRPATTETTTTTTTTSTVTGREAKDIRKLREKIAHDEKELAEHPDRVKLQEQLDRDRAALKELERGPQ</sequence>
<proteinExistence type="predicted"/>
<name>B4CU81_9BACT</name>
<organism evidence="2 3">
    <name type="scientific">Chthoniobacter flavus Ellin428</name>
    <dbReference type="NCBI Taxonomy" id="497964"/>
    <lineage>
        <taxon>Bacteria</taxon>
        <taxon>Pseudomonadati</taxon>
        <taxon>Verrucomicrobiota</taxon>
        <taxon>Spartobacteria</taxon>
        <taxon>Chthoniobacterales</taxon>
        <taxon>Chthoniobacteraceae</taxon>
        <taxon>Chthoniobacter</taxon>
    </lineage>
</organism>
<dbReference type="RefSeq" id="WP_006977571.1">
    <property type="nucleotide sequence ID" value="NZ_ABVL01000001.1"/>
</dbReference>
<dbReference type="AlphaFoldDB" id="B4CU81"/>
<feature type="signal peptide" evidence="1">
    <location>
        <begin position="1"/>
        <end position="22"/>
    </location>
</feature>
<protein>
    <recommendedName>
        <fullName evidence="4">DUF5666 domain-containing protein</fullName>
    </recommendedName>
</protein>
<dbReference type="EMBL" id="ABVL01000001">
    <property type="protein sequence ID" value="EDY22119.1"/>
    <property type="molecule type" value="Genomic_DNA"/>
</dbReference>
<evidence type="ECO:0000256" key="1">
    <source>
        <dbReference type="SAM" id="SignalP"/>
    </source>
</evidence>